<accession>A0ABC9BL57</accession>
<dbReference type="EMBL" id="OZ075136">
    <property type="protein sequence ID" value="CAL5003656.1"/>
    <property type="molecule type" value="Genomic_DNA"/>
</dbReference>
<dbReference type="GO" id="GO:0006508">
    <property type="term" value="P:proteolysis"/>
    <property type="evidence" value="ECO:0007669"/>
    <property type="project" value="UniProtKB-KW"/>
</dbReference>
<gene>
    <name evidence="6" type="ORF">URODEC1_LOCUS66504</name>
</gene>
<comment type="similarity">
    <text evidence="1">Belongs to the peptidase C48 family.</text>
</comment>
<evidence type="ECO:0000313" key="6">
    <source>
        <dbReference type="EMBL" id="CAL5003656.1"/>
    </source>
</evidence>
<feature type="compositionally biased region" description="Basic and acidic residues" evidence="4">
    <location>
        <begin position="379"/>
        <end position="389"/>
    </location>
</feature>
<keyword evidence="3" id="KW-0378">Hydrolase</keyword>
<evidence type="ECO:0000256" key="4">
    <source>
        <dbReference type="SAM" id="MobiDB-lite"/>
    </source>
</evidence>
<name>A0ABC9BL57_9POAL</name>
<dbReference type="AlphaFoldDB" id="A0ABC9BL57"/>
<evidence type="ECO:0000259" key="5">
    <source>
        <dbReference type="PROSITE" id="PS50600"/>
    </source>
</evidence>
<evidence type="ECO:0000313" key="7">
    <source>
        <dbReference type="Proteomes" id="UP001497457"/>
    </source>
</evidence>
<feature type="domain" description="Ubiquitin-like protease family profile" evidence="5">
    <location>
        <begin position="511"/>
        <end position="700"/>
    </location>
</feature>
<reference evidence="7" key="1">
    <citation type="submission" date="2024-06" db="EMBL/GenBank/DDBJ databases">
        <authorList>
            <person name="Ryan C."/>
        </authorList>
    </citation>
    <scope>NUCLEOTIDE SEQUENCE [LARGE SCALE GENOMIC DNA]</scope>
</reference>
<dbReference type="Gene3D" id="3.40.395.10">
    <property type="entry name" value="Adenoviral Proteinase, Chain A"/>
    <property type="match status" value="1"/>
</dbReference>
<evidence type="ECO:0000256" key="1">
    <source>
        <dbReference type="ARBA" id="ARBA00005234"/>
    </source>
</evidence>
<dbReference type="GO" id="GO:0008233">
    <property type="term" value="F:peptidase activity"/>
    <property type="evidence" value="ECO:0007669"/>
    <property type="project" value="UniProtKB-KW"/>
</dbReference>
<evidence type="ECO:0000256" key="3">
    <source>
        <dbReference type="ARBA" id="ARBA00022801"/>
    </source>
</evidence>
<sequence>MVETVCMPAKFSALCRKLTKDQRGIVEKIGLGSLLTIPSMPIQRMLVEKLVENFNVVDRTFTIQGHTLSISPWDVYCILGLQDKGEKIEISRKQADRKWFNLYKQEGDTAITLKYLEERIPKEADGDHFARLFVLYAVGTILAPSSKGYVSSCYLELVVNVSRIKGLNWARFTLEHLLENLALFKSSRRTGLAGNLALFQVWFFEHFQAAGDGLEYAKHQHPLIRNWDEDKVIKRARLQAIKKFGAEKVVIELEPNETKVCTGNDNLRQANGGQYNEGRRHENFENEDWNENVQQEEVNGDNLRYGTKDEETKMKETMESVGLLLKRCPEFHTVVQMLIAGSTMSTNYDWKQCDSSGSSKLRESHSNVQNGSERASPADNKDKSEKAKSCQEPGTAFEREVFSSDLSSSTKRKIHFFLSPTLVQKVKTRIDRQPSKVCKSPYAGIKQKRVSKPKMNSAKQKSVSKTKTNIASVGVLTKGLKLNDLELHAISYVCEEMAIHPKKNLVRVGISQLDATSLKCLVAPVEGNTTEKWLHSGIINSYGTMLNSDRNNNNAEMKHAVSDAQCQWICKVGRAWIKSGRPHWRLCLELAQELLGADMVFLPMNTSNTHWWLCVLHPGRNEFQVLNSFNWHIDYEQETFELRCGIHSILQAILNSSEKLASRWNNYDILKWDVVVKDNIPRQYDACSCGIFTIKYMQYWNGRELTNMFSQTDMETIRKRMPAELIMTPLNEITSSKDHVLAM</sequence>
<feature type="region of interest" description="Disordered" evidence="4">
    <location>
        <begin position="353"/>
        <end position="394"/>
    </location>
</feature>
<dbReference type="Pfam" id="PF10536">
    <property type="entry name" value="PMD"/>
    <property type="match status" value="1"/>
</dbReference>
<dbReference type="PANTHER" id="PTHR34835:SF34">
    <property type="entry name" value="OS08G0555500 PROTEIN"/>
    <property type="match status" value="1"/>
</dbReference>
<keyword evidence="2" id="KW-0645">Protease</keyword>
<reference evidence="6 7" key="2">
    <citation type="submission" date="2024-10" db="EMBL/GenBank/DDBJ databases">
        <authorList>
            <person name="Ryan C."/>
        </authorList>
    </citation>
    <scope>NUCLEOTIDE SEQUENCE [LARGE SCALE GENOMIC DNA]</scope>
</reference>
<dbReference type="Proteomes" id="UP001497457">
    <property type="component" value="Chromosome 26rd"/>
</dbReference>
<dbReference type="Pfam" id="PF02902">
    <property type="entry name" value="Peptidase_C48"/>
    <property type="match status" value="1"/>
</dbReference>
<dbReference type="PROSITE" id="PS50600">
    <property type="entry name" value="ULP_PROTEASE"/>
    <property type="match status" value="1"/>
</dbReference>
<keyword evidence="7" id="KW-1185">Reference proteome</keyword>
<dbReference type="InterPro" id="IPR019557">
    <property type="entry name" value="AminoTfrase-like_pln_mobile"/>
</dbReference>
<protein>
    <recommendedName>
        <fullName evidence="5">Ubiquitin-like protease family profile domain-containing protein</fullName>
    </recommendedName>
</protein>
<proteinExistence type="inferred from homology"/>
<dbReference type="SUPFAM" id="SSF54001">
    <property type="entry name" value="Cysteine proteinases"/>
    <property type="match status" value="1"/>
</dbReference>
<dbReference type="InterPro" id="IPR038765">
    <property type="entry name" value="Papain-like_cys_pep_sf"/>
</dbReference>
<organism evidence="6 7">
    <name type="scientific">Urochloa decumbens</name>
    <dbReference type="NCBI Taxonomy" id="240449"/>
    <lineage>
        <taxon>Eukaryota</taxon>
        <taxon>Viridiplantae</taxon>
        <taxon>Streptophyta</taxon>
        <taxon>Embryophyta</taxon>
        <taxon>Tracheophyta</taxon>
        <taxon>Spermatophyta</taxon>
        <taxon>Magnoliopsida</taxon>
        <taxon>Liliopsida</taxon>
        <taxon>Poales</taxon>
        <taxon>Poaceae</taxon>
        <taxon>PACMAD clade</taxon>
        <taxon>Panicoideae</taxon>
        <taxon>Panicodae</taxon>
        <taxon>Paniceae</taxon>
        <taxon>Melinidinae</taxon>
        <taxon>Urochloa</taxon>
    </lineage>
</organism>
<evidence type="ECO:0000256" key="2">
    <source>
        <dbReference type="ARBA" id="ARBA00022670"/>
    </source>
</evidence>
<dbReference type="InterPro" id="IPR003653">
    <property type="entry name" value="Peptidase_C48_C"/>
</dbReference>
<dbReference type="PANTHER" id="PTHR34835">
    <property type="entry name" value="OS07G0283600 PROTEIN-RELATED"/>
    <property type="match status" value="1"/>
</dbReference>